<dbReference type="STRING" id="159087.Daro_2683"/>
<reference evidence="5" key="1">
    <citation type="submission" date="2005-08" db="EMBL/GenBank/DDBJ databases">
        <title>Complete sequence of Dechloromonas aromatica RCB.</title>
        <authorList>
            <person name="Salinero K.K."/>
            <person name="Copeland A."/>
            <person name="Lucas S."/>
            <person name="Lapidus A."/>
            <person name="Barry K."/>
            <person name="Detter J.C."/>
            <person name="Glavina T."/>
            <person name="Hammon N."/>
            <person name="Israni S."/>
            <person name="Pitluck S."/>
            <person name="Di Bartolo G."/>
            <person name="Trong S."/>
            <person name="Schmutz J."/>
            <person name="Larimer F."/>
            <person name="Land M."/>
            <person name="Ivanova N."/>
            <person name="Richardson P."/>
        </authorList>
    </citation>
    <scope>NUCLEOTIDE SEQUENCE</scope>
    <source>
        <strain evidence="5">RCB</strain>
    </source>
</reference>
<evidence type="ECO:0000256" key="1">
    <source>
        <dbReference type="ARBA" id="ARBA00010587"/>
    </source>
</evidence>
<dbReference type="NCBIfam" id="TIGR02481">
    <property type="entry name" value="hemeryth_dom"/>
    <property type="match status" value="1"/>
</dbReference>
<dbReference type="InterPro" id="IPR012827">
    <property type="entry name" value="Hemerythrin_metal-bd"/>
</dbReference>
<dbReference type="PANTHER" id="PTHR37164:SF1">
    <property type="entry name" value="BACTERIOHEMERYTHRIN"/>
    <property type="match status" value="1"/>
</dbReference>
<dbReference type="InterPro" id="IPR050669">
    <property type="entry name" value="Hemerythrin"/>
</dbReference>
<dbReference type="OrthoDB" id="7305302at2"/>
<dbReference type="GO" id="GO:0046872">
    <property type="term" value="F:metal ion binding"/>
    <property type="evidence" value="ECO:0007669"/>
    <property type="project" value="UniProtKB-KW"/>
</dbReference>
<dbReference type="CDD" id="cd12107">
    <property type="entry name" value="Hemerythrin"/>
    <property type="match status" value="1"/>
</dbReference>
<evidence type="ECO:0000259" key="4">
    <source>
        <dbReference type="Pfam" id="PF01814"/>
    </source>
</evidence>
<gene>
    <name evidence="5" type="ordered locus">Daro_2683</name>
</gene>
<dbReference type="InterPro" id="IPR035938">
    <property type="entry name" value="Hemerythrin-like_sf"/>
</dbReference>
<dbReference type="AlphaFoldDB" id="Q47CL8"/>
<sequence>MNKNLLLGVPNIDHQHRELFRSFQHLLSINSGDESFSEALSRLTIQIHQHFKTEEHYMAGLHMPAAELAEHVLAHTQIIEDLTEIHFETMHGLGVPFEEIIKRVASYVNHHVVEFDLQLKPYIGHRA</sequence>
<dbReference type="Pfam" id="PF01814">
    <property type="entry name" value="Hemerythrin"/>
    <property type="match status" value="1"/>
</dbReference>
<comment type="similarity">
    <text evidence="1">Belongs to the hemerythrin family.</text>
</comment>
<dbReference type="SUPFAM" id="SSF47188">
    <property type="entry name" value="Hemerythrin-like"/>
    <property type="match status" value="1"/>
</dbReference>
<dbReference type="EMBL" id="CP000089">
    <property type="protein sequence ID" value="AAZ47413.1"/>
    <property type="molecule type" value="Genomic_DNA"/>
</dbReference>
<dbReference type="PANTHER" id="PTHR37164">
    <property type="entry name" value="BACTERIOHEMERYTHRIN"/>
    <property type="match status" value="1"/>
</dbReference>
<organism evidence="5">
    <name type="scientific">Dechloromonas aromatica (strain RCB)</name>
    <dbReference type="NCBI Taxonomy" id="159087"/>
    <lineage>
        <taxon>Bacteria</taxon>
        <taxon>Pseudomonadati</taxon>
        <taxon>Pseudomonadota</taxon>
        <taxon>Betaproteobacteria</taxon>
        <taxon>Rhodocyclales</taxon>
        <taxon>Azonexaceae</taxon>
        <taxon>Dechloromonas</taxon>
    </lineage>
</organism>
<evidence type="ECO:0000313" key="5">
    <source>
        <dbReference type="EMBL" id="AAZ47413.1"/>
    </source>
</evidence>
<keyword evidence="3" id="KW-0408">Iron</keyword>
<protein>
    <submittedName>
        <fullName evidence="5">Hemerythrin HHE cation binding region</fullName>
    </submittedName>
</protein>
<dbReference type="InterPro" id="IPR012312">
    <property type="entry name" value="Hemerythrin-like"/>
</dbReference>
<proteinExistence type="inferred from homology"/>
<dbReference type="HOGENOM" id="CLU_1966924_0_0_4"/>
<dbReference type="eggNOG" id="COG2703">
    <property type="taxonomic scope" value="Bacteria"/>
</dbReference>
<dbReference type="Gene3D" id="1.20.120.50">
    <property type="entry name" value="Hemerythrin-like"/>
    <property type="match status" value="1"/>
</dbReference>
<accession>Q47CL8</accession>
<evidence type="ECO:0000256" key="2">
    <source>
        <dbReference type="ARBA" id="ARBA00022723"/>
    </source>
</evidence>
<evidence type="ECO:0000256" key="3">
    <source>
        <dbReference type="ARBA" id="ARBA00023004"/>
    </source>
</evidence>
<dbReference type="KEGG" id="dar:Daro_2683"/>
<name>Q47CL8_DECAR</name>
<feature type="domain" description="Hemerythrin-like" evidence="4">
    <location>
        <begin position="8"/>
        <end position="122"/>
    </location>
</feature>
<keyword evidence="2" id="KW-0479">Metal-binding</keyword>